<dbReference type="SMR" id="A0A251UFM5"/>
<keyword evidence="2" id="KW-0805">Transcription regulation</keyword>
<dbReference type="EMBL" id="MNCJ02000321">
    <property type="protein sequence ID" value="KAF5801049.1"/>
    <property type="molecule type" value="Genomic_DNA"/>
</dbReference>
<dbReference type="PANTHER" id="PTHR31221">
    <property type="entry name" value="WRKY TRANSCRIPTION FACTOR PROTEIN 1-RELATED"/>
    <property type="match status" value="1"/>
</dbReference>
<dbReference type="Gramene" id="mRNA:HanXRQr2_Chr06g0243621">
    <property type="protein sequence ID" value="mRNA:HanXRQr2_Chr06g0243621"/>
    <property type="gene ID" value="HanXRQr2_Chr06g0243621"/>
</dbReference>
<keyword evidence="4" id="KW-0804">Transcription</keyword>
<comment type="subcellular location">
    <subcellularLocation>
        <location evidence="1">Nucleus</location>
    </subcellularLocation>
</comment>
<proteinExistence type="predicted"/>
<dbReference type="InParanoid" id="A0A251UFM5"/>
<dbReference type="GO" id="GO:0005634">
    <property type="term" value="C:nucleus"/>
    <property type="evidence" value="ECO:0000318"/>
    <property type="project" value="GO_Central"/>
</dbReference>
<evidence type="ECO:0000256" key="6">
    <source>
        <dbReference type="SAM" id="MobiDB-lite"/>
    </source>
</evidence>
<sequence>MLLKMETNSYNTDNILSDPFSSLAEDDINQKTSSSLGFMEMLGFQDYYFDNTTTYQQQLPPLPPPPTSSLSMAVEVHASAAHQDNGDLGHDHMDNQDEFTTVDEESSVVLNGQPSSPNNSSSICTSPAHQRLHKPQCIKEKKAMSGDEIKAKKKKKEKAPRFAFMTRTDIDHLDDGYRWRKYGQKAVKNSRFPRSYYRCTSASCNVKKRVERCMTDPSYVITTYEGQHTHPVALNSTPLIPSYNNYITNAAFAATTAATPTPPAMLKLEQGGLLQDMLPCYH</sequence>
<keyword evidence="3" id="KW-0238">DNA-binding</keyword>
<name>A0A251UFM5_HELAN</name>
<reference evidence="9" key="2">
    <citation type="submission" date="2017-02" db="EMBL/GenBank/DDBJ databases">
        <title>Sunflower complete genome.</title>
        <authorList>
            <person name="Langlade N."/>
            <person name="Munos S."/>
        </authorList>
    </citation>
    <scope>NUCLEOTIDE SEQUENCE [LARGE SCALE GENOMIC DNA]</scope>
    <source>
        <tissue evidence="9">Leaves</tissue>
    </source>
</reference>
<dbReference type="SMART" id="SM00774">
    <property type="entry name" value="WRKY"/>
    <property type="match status" value="1"/>
</dbReference>
<dbReference type="OrthoDB" id="1927637at2759"/>
<evidence type="ECO:0000313" key="9">
    <source>
        <dbReference type="EMBL" id="OTG22128.1"/>
    </source>
</evidence>
<dbReference type="InterPro" id="IPR036576">
    <property type="entry name" value="WRKY_dom_sf"/>
</dbReference>
<dbReference type="InterPro" id="IPR003657">
    <property type="entry name" value="WRKY_dom"/>
</dbReference>
<evidence type="ECO:0000256" key="2">
    <source>
        <dbReference type="ARBA" id="ARBA00023015"/>
    </source>
</evidence>
<evidence type="ECO:0000256" key="1">
    <source>
        <dbReference type="ARBA" id="ARBA00004123"/>
    </source>
</evidence>
<dbReference type="AlphaFoldDB" id="A0A251UFM5"/>
<evidence type="ECO:0000313" key="8">
    <source>
        <dbReference type="EMBL" id="KAF5801049.1"/>
    </source>
</evidence>
<feature type="domain" description="WRKY" evidence="7">
    <location>
        <begin position="168"/>
        <end position="233"/>
    </location>
</feature>
<evidence type="ECO:0000256" key="5">
    <source>
        <dbReference type="ARBA" id="ARBA00023242"/>
    </source>
</evidence>
<gene>
    <name evidence="9" type="ORF">HannXRQ_Chr06g0168101</name>
    <name evidence="8" type="ORF">HanXRQr2_Chr06g0243621</name>
</gene>
<dbReference type="Proteomes" id="UP000215914">
    <property type="component" value="Chromosome 6"/>
</dbReference>
<keyword evidence="5" id="KW-0539">Nucleus</keyword>
<reference evidence="8" key="3">
    <citation type="submission" date="2020-06" db="EMBL/GenBank/DDBJ databases">
        <title>Helianthus annuus Genome sequencing and assembly Release 2.</title>
        <authorList>
            <person name="Gouzy J."/>
            <person name="Langlade N."/>
            <person name="Munos S."/>
        </authorList>
    </citation>
    <scope>NUCLEOTIDE SEQUENCE</scope>
    <source>
        <tissue evidence="8">Leaves</tissue>
    </source>
</reference>
<dbReference type="GO" id="GO:0006355">
    <property type="term" value="P:regulation of DNA-templated transcription"/>
    <property type="evidence" value="ECO:0000318"/>
    <property type="project" value="GO_Central"/>
</dbReference>
<evidence type="ECO:0000259" key="7">
    <source>
        <dbReference type="PROSITE" id="PS50811"/>
    </source>
</evidence>
<evidence type="ECO:0000313" key="10">
    <source>
        <dbReference type="Proteomes" id="UP000215914"/>
    </source>
</evidence>
<dbReference type="PANTHER" id="PTHR31221:SF380">
    <property type="entry name" value="WRKY DOMAIN-CONTAINING PROTEIN-RELATED"/>
    <property type="match status" value="1"/>
</dbReference>
<keyword evidence="10" id="KW-1185">Reference proteome</keyword>
<feature type="region of interest" description="Disordered" evidence="6">
    <location>
        <begin position="101"/>
        <end position="136"/>
    </location>
</feature>
<dbReference type="Pfam" id="PF03106">
    <property type="entry name" value="WRKY"/>
    <property type="match status" value="1"/>
</dbReference>
<organism evidence="9 10">
    <name type="scientific">Helianthus annuus</name>
    <name type="common">Common sunflower</name>
    <dbReference type="NCBI Taxonomy" id="4232"/>
    <lineage>
        <taxon>Eukaryota</taxon>
        <taxon>Viridiplantae</taxon>
        <taxon>Streptophyta</taxon>
        <taxon>Embryophyta</taxon>
        <taxon>Tracheophyta</taxon>
        <taxon>Spermatophyta</taxon>
        <taxon>Magnoliopsida</taxon>
        <taxon>eudicotyledons</taxon>
        <taxon>Gunneridae</taxon>
        <taxon>Pentapetalae</taxon>
        <taxon>asterids</taxon>
        <taxon>campanulids</taxon>
        <taxon>Asterales</taxon>
        <taxon>Asteraceae</taxon>
        <taxon>Asteroideae</taxon>
        <taxon>Heliantheae alliance</taxon>
        <taxon>Heliantheae</taxon>
        <taxon>Helianthus</taxon>
    </lineage>
</organism>
<dbReference type="GO" id="GO:0000976">
    <property type="term" value="F:transcription cis-regulatory region binding"/>
    <property type="evidence" value="ECO:0000318"/>
    <property type="project" value="GO_Central"/>
</dbReference>
<protein>
    <submittedName>
        <fullName evidence="9">Putative WRKY domain-containing protein</fullName>
    </submittedName>
    <submittedName>
        <fullName evidence="8">Transcription factor WRKY family</fullName>
    </submittedName>
</protein>
<accession>A0A251UFM5</accession>
<reference evidence="8 10" key="1">
    <citation type="journal article" date="2017" name="Nature">
        <title>The sunflower genome provides insights into oil metabolism, flowering and Asterid evolution.</title>
        <authorList>
            <person name="Badouin H."/>
            <person name="Gouzy J."/>
            <person name="Grassa C.J."/>
            <person name="Murat F."/>
            <person name="Staton S.E."/>
            <person name="Cottret L."/>
            <person name="Lelandais-Briere C."/>
            <person name="Owens G.L."/>
            <person name="Carrere S."/>
            <person name="Mayjonade B."/>
            <person name="Legrand L."/>
            <person name="Gill N."/>
            <person name="Kane N.C."/>
            <person name="Bowers J.E."/>
            <person name="Hubner S."/>
            <person name="Bellec A."/>
            <person name="Berard A."/>
            <person name="Berges H."/>
            <person name="Blanchet N."/>
            <person name="Boniface M.C."/>
            <person name="Brunel D."/>
            <person name="Catrice O."/>
            <person name="Chaidir N."/>
            <person name="Claudel C."/>
            <person name="Donnadieu C."/>
            <person name="Faraut T."/>
            <person name="Fievet G."/>
            <person name="Helmstetter N."/>
            <person name="King M."/>
            <person name="Knapp S.J."/>
            <person name="Lai Z."/>
            <person name="Le Paslier M.C."/>
            <person name="Lippi Y."/>
            <person name="Lorenzon L."/>
            <person name="Mandel J.R."/>
            <person name="Marage G."/>
            <person name="Marchand G."/>
            <person name="Marquand E."/>
            <person name="Bret-Mestries E."/>
            <person name="Morien E."/>
            <person name="Nambeesan S."/>
            <person name="Nguyen T."/>
            <person name="Pegot-Espagnet P."/>
            <person name="Pouilly N."/>
            <person name="Raftis F."/>
            <person name="Sallet E."/>
            <person name="Schiex T."/>
            <person name="Thomas J."/>
            <person name="Vandecasteele C."/>
            <person name="Vares D."/>
            <person name="Vear F."/>
            <person name="Vautrin S."/>
            <person name="Crespi M."/>
            <person name="Mangin B."/>
            <person name="Burke J.M."/>
            <person name="Salse J."/>
            <person name="Munos S."/>
            <person name="Vincourt P."/>
            <person name="Rieseberg L.H."/>
            <person name="Langlade N.B."/>
        </authorList>
    </citation>
    <scope>NUCLEOTIDE SEQUENCE [LARGE SCALE GENOMIC DNA]</scope>
    <source>
        <strain evidence="10">cv. SF193</strain>
        <tissue evidence="8">Leaves</tissue>
    </source>
</reference>
<dbReference type="EMBL" id="CM007895">
    <property type="protein sequence ID" value="OTG22128.1"/>
    <property type="molecule type" value="Genomic_DNA"/>
</dbReference>
<dbReference type="Gene3D" id="2.20.25.80">
    <property type="entry name" value="WRKY domain"/>
    <property type="match status" value="1"/>
</dbReference>
<dbReference type="PROSITE" id="PS50811">
    <property type="entry name" value="WRKY"/>
    <property type="match status" value="1"/>
</dbReference>
<dbReference type="SUPFAM" id="SSF118290">
    <property type="entry name" value="WRKY DNA-binding domain"/>
    <property type="match status" value="1"/>
</dbReference>
<dbReference type="GO" id="GO:0003700">
    <property type="term" value="F:DNA-binding transcription factor activity"/>
    <property type="evidence" value="ECO:0000318"/>
    <property type="project" value="GO_Central"/>
</dbReference>
<evidence type="ECO:0000256" key="4">
    <source>
        <dbReference type="ARBA" id="ARBA00023163"/>
    </source>
</evidence>
<dbReference type="InterPro" id="IPR044810">
    <property type="entry name" value="WRKY_plant"/>
</dbReference>
<evidence type="ECO:0000256" key="3">
    <source>
        <dbReference type="ARBA" id="ARBA00023125"/>
    </source>
</evidence>
<dbReference type="FunFam" id="2.20.25.80:FF:000003">
    <property type="entry name" value="WRKY transcription factor 57"/>
    <property type="match status" value="1"/>
</dbReference>